<dbReference type="RefSeq" id="WP_279247240.1">
    <property type="nucleotide sequence ID" value="NZ_SHNN01000006.1"/>
</dbReference>
<accession>A0ABT3TLJ6</accession>
<organism evidence="7 8">
    <name type="scientific">Candidatus Litorirhabdus singularis</name>
    <dbReference type="NCBI Taxonomy" id="2518993"/>
    <lineage>
        <taxon>Bacteria</taxon>
        <taxon>Pseudomonadati</taxon>
        <taxon>Pseudomonadota</taxon>
        <taxon>Gammaproteobacteria</taxon>
        <taxon>Cellvibrionales</taxon>
        <taxon>Halieaceae</taxon>
        <taxon>Candidatus Litorirhabdus</taxon>
    </lineage>
</organism>
<sequence>MKFGDRKIAGFTIIEMLIVLVIMGILAAAVLPTYQSSVSKARRADGKSALLDLGARSEKFFAQNSTYTTEISGGSGLNLGRTTSSDGYYNLSIAACGGGTIARCYQITAAATGAQSGDTECSQLRLDNVGRKTSLNSSGGATEYCWK</sequence>
<gene>
    <name evidence="7" type="ORF">EYC98_20265</name>
</gene>
<evidence type="ECO:0000256" key="6">
    <source>
        <dbReference type="SAM" id="Phobius"/>
    </source>
</evidence>
<dbReference type="NCBIfam" id="TIGR02532">
    <property type="entry name" value="IV_pilin_GFxxxE"/>
    <property type="match status" value="1"/>
</dbReference>
<evidence type="ECO:0000256" key="2">
    <source>
        <dbReference type="ARBA" id="ARBA00022481"/>
    </source>
</evidence>
<evidence type="ECO:0000313" key="8">
    <source>
        <dbReference type="Proteomes" id="UP001143362"/>
    </source>
</evidence>
<reference evidence="7" key="1">
    <citation type="submission" date="2019-02" db="EMBL/GenBank/DDBJ databases">
        <authorList>
            <person name="Li S.-H."/>
        </authorList>
    </citation>
    <scope>NUCLEOTIDE SEQUENCE</scope>
    <source>
        <strain evidence="7">IMCC14734</strain>
    </source>
</reference>
<dbReference type="Gene3D" id="3.30.700.10">
    <property type="entry name" value="Glycoprotein, Type 4 Pilin"/>
    <property type="match status" value="1"/>
</dbReference>
<dbReference type="Pfam" id="PF07963">
    <property type="entry name" value="N_methyl"/>
    <property type="match status" value="1"/>
</dbReference>
<dbReference type="InterPro" id="IPR012902">
    <property type="entry name" value="N_methyl_site"/>
</dbReference>
<comment type="subcellular location">
    <subcellularLocation>
        <location evidence="1">Membrane</location>
        <topology evidence="1">Single-pass membrane protein</topology>
    </subcellularLocation>
</comment>
<dbReference type="SUPFAM" id="SSF54523">
    <property type="entry name" value="Pili subunits"/>
    <property type="match status" value="1"/>
</dbReference>
<dbReference type="InterPro" id="IPR031982">
    <property type="entry name" value="PilE-like"/>
</dbReference>
<dbReference type="EMBL" id="SHNN01000006">
    <property type="protein sequence ID" value="MCX2983203.1"/>
    <property type="molecule type" value="Genomic_DNA"/>
</dbReference>
<protein>
    <submittedName>
        <fullName evidence="7">Prepilin-type N-terminal cleavage/methylation domain-containing protein</fullName>
    </submittedName>
</protein>
<comment type="caution">
    <text evidence="7">The sequence shown here is derived from an EMBL/GenBank/DDBJ whole genome shotgun (WGS) entry which is preliminary data.</text>
</comment>
<dbReference type="Pfam" id="PF16732">
    <property type="entry name" value="ComP_DUS"/>
    <property type="match status" value="1"/>
</dbReference>
<dbReference type="InterPro" id="IPR002416">
    <property type="entry name" value="T2SS_protein-GspH"/>
</dbReference>
<evidence type="ECO:0000256" key="4">
    <source>
        <dbReference type="ARBA" id="ARBA00022989"/>
    </source>
</evidence>
<keyword evidence="3 6" id="KW-0812">Transmembrane</keyword>
<keyword evidence="4 6" id="KW-1133">Transmembrane helix</keyword>
<dbReference type="PRINTS" id="PR00885">
    <property type="entry name" value="BCTERIALGSPH"/>
</dbReference>
<feature type="transmembrane region" description="Helical" evidence="6">
    <location>
        <begin position="12"/>
        <end position="34"/>
    </location>
</feature>
<name>A0ABT3TLJ6_9GAMM</name>
<evidence type="ECO:0000256" key="3">
    <source>
        <dbReference type="ARBA" id="ARBA00022692"/>
    </source>
</evidence>
<dbReference type="InterPro" id="IPR045584">
    <property type="entry name" value="Pilin-like"/>
</dbReference>
<proteinExistence type="predicted"/>
<evidence type="ECO:0000256" key="1">
    <source>
        <dbReference type="ARBA" id="ARBA00004167"/>
    </source>
</evidence>
<evidence type="ECO:0000256" key="5">
    <source>
        <dbReference type="ARBA" id="ARBA00023136"/>
    </source>
</evidence>
<keyword evidence="5 6" id="KW-0472">Membrane</keyword>
<dbReference type="Proteomes" id="UP001143362">
    <property type="component" value="Unassembled WGS sequence"/>
</dbReference>
<evidence type="ECO:0000313" key="7">
    <source>
        <dbReference type="EMBL" id="MCX2983203.1"/>
    </source>
</evidence>
<keyword evidence="2" id="KW-0488">Methylation</keyword>
<keyword evidence="8" id="KW-1185">Reference proteome</keyword>